<dbReference type="OrthoDB" id="9766545at2"/>
<sequence length="327" mass="37374">MMEFKSILRTEFADFLSLRKAVLSKSAYAHDCHYFTAFDSYLTECHLQQKAVSEHVITGWIKNLTGKRSSIANEVIVVRLFLRYLSSIGIKVFIPPIPKVADDYIPYIFSDEELKRIFTLSDTITLTKSQPNPYIQLEFPMMLRIMYGCGLRVGETLALKMKDVDLDGGILTLKHTKGDKQRLVPMHQKLTYILKRYCLAMGLIGKAEALLFPSTIQEVPFSVKAARTKFNVILKSAGISMKGKAKWERGPCLHCLRHVFTFKSFAEAEKLGRTIDASVPYLSIYLGHDSLKETEKYLKFSSELYPEAMELFEDYTLQVFPEVVYEG</sequence>
<keyword evidence="6" id="KW-1185">Reference proteome</keyword>
<evidence type="ECO:0000256" key="1">
    <source>
        <dbReference type="ARBA" id="ARBA00008857"/>
    </source>
</evidence>
<organism evidence="5 6">
    <name type="scientific">Desulfosporosinus metallidurans</name>
    <dbReference type="NCBI Taxonomy" id="1888891"/>
    <lineage>
        <taxon>Bacteria</taxon>
        <taxon>Bacillati</taxon>
        <taxon>Bacillota</taxon>
        <taxon>Clostridia</taxon>
        <taxon>Eubacteriales</taxon>
        <taxon>Desulfitobacteriaceae</taxon>
        <taxon>Desulfosporosinus</taxon>
    </lineage>
</organism>
<evidence type="ECO:0000256" key="2">
    <source>
        <dbReference type="ARBA" id="ARBA00023125"/>
    </source>
</evidence>
<keyword evidence="3" id="KW-0233">DNA recombination</keyword>
<name>A0A1Q8QES8_9FIRM</name>
<dbReference type="GO" id="GO:0003677">
    <property type="term" value="F:DNA binding"/>
    <property type="evidence" value="ECO:0007669"/>
    <property type="project" value="UniProtKB-KW"/>
</dbReference>
<dbReference type="RefSeq" id="WP_075367438.1">
    <property type="nucleotide sequence ID" value="NZ_MLBF01000098.1"/>
</dbReference>
<dbReference type="GO" id="GO:0015074">
    <property type="term" value="P:DNA integration"/>
    <property type="evidence" value="ECO:0007669"/>
    <property type="project" value="InterPro"/>
</dbReference>
<protein>
    <submittedName>
        <fullName evidence="5">Mobile element protein</fullName>
    </submittedName>
</protein>
<gene>
    <name evidence="5" type="ORF">DSOL_5213</name>
</gene>
<dbReference type="InterPro" id="IPR013762">
    <property type="entry name" value="Integrase-like_cat_sf"/>
</dbReference>
<dbReference type="GO" id="GO:0006310">
    <property type="term" value="P:DNA recombination"/>
    <property type="evidence" value="ECO:0007669"/>
    <property type="project" value="UniProtKB-KW"/>
</dbReference>
<dbReference type="EMBL" id="MLBF01000098">
    <property type="protein sequence ID" value="OLN25818.1"/>
    <property type="molecule type" value="Genomic_DNA"/>
</dbReference>
<comment type="similarity">
    <text evidence="1">Belongs to the 'phage' integrase family.</text>
</comment>
<dbReference type="Proteomes" id="UP000186102">
    <property type="component" value="Unassembled WGS sequence"/>
</dbReference>
<comment type="caution">
    <text evidence="5">The sequence shown here is derived from an EMBL/GenBank/DDBJ whole genome shotgun (WGS) entry which is preliminary data.</text>
</comment>
<evidence type="ECO:0000256" key="3">
    <source>
        <dbReference type="ARBA" id="ARBA00023172"/>
    </source>
</evidence>
<dbReference type="PANTHER" id="PTHR30349:SF41">
    <property type="entry name" value="INTEGRASE_RECOMBINASE PROTEIN MJ0367-RELATED"/>
    <property type="match status" value="1"/>
</dbReference>
<reference evidence="5 6" key="1">
    <citation type="submission" date="2016-09" db="EMBL/GenBank/DDBJ databases">
        <title>Complete genome of Desulfosporosinus sp. OL.</title>
        <authorList>
            <person name="Mardanov A."/>
            <person name="Beletsky A."/>
            <person name="Panova A."/>
            <person name="Karnachuk O."/>
            <person name="Ravin N."/>
        </authorList>
    </citation>
    <scope>NUCLEOTIDE SEQUENCE [LARGE SCALE GENOMIC DNA]</scope>
    <source>
        <strain evidence="5 6">OL</strain>
    </source>
</reference>
<dbReference type="PANTHER" id="PTHR30349">
    <property type="entry name" value="PHAGE INTEGRASE-RELATED"/>
    <property type="match status" value="1"/>
</dbReference>
<dbReference type="STRING" id="1888891.DSOL_5213"/>
<evidence type="ECO:0000313" key="6">
    <source>
        <dbReference type="Proteomes" id="UP000186102"/>
    </source>
</evidence>
<proteinExistence type="inferred from homology"/>
<dbReference type="Pfam" id="PF00589">
    <property type="entry name" value="Phage_integrase"/>
    <property type="match status" value="1"/>
</dbReference>
<feature type="domain" description="Tyr recombinase" evidence="4">
    <location>
        <begin position="104"/>
        <end position="310"/>
    </location>
</feature>
<accession>A0A1Q8QES8</accession>
<dbReference type="SUPFAM" id="SSF56349">
    <property type="entry name" value="DNA breaking-rejoining enzymes"/>
    <property type="match status" value="1"/>
</dbReference>
<evidence type="ECO:0000313" key="5">
    <source>
        <dbReference type="EMBL" id="OLN25818.1"/>
    </source>
</evidence>
<dbReference type="InterPro" id="IPR002104">
    <property type="entry name" value="Integrase_catalytic"/>
</dbReference>
<evidence type="ECO:0000259" key="4">
    <source>
        <dbReference type="PROSITE" id="PS51898"/>
    </source>
</evidence>
<dbReference type="PROSITE" id="PS51898">
    <property type="entry name" value="TYR_RECOMBINASE"/>
    <property type="match status" value="1"/>
</dbReference>
<keyword evidence="2" id="KW-0238">DNA-binding</keyword>
<dbReference type="InterPro" id="IPR050090">
    <property type="entry name" value="Tyrosine_recombinase_XerCD"/>
</dbReference>
<dbReference type="InterPro" id="IPR011010">
    <property type="entry name" value="DNA_brk_join_enz"/>
</dbReference>
<dbReference type="Gene3D" id="1.10.443.10">
    <property type="entry name" value="Intergrase catalytic core"/>
    <property type="match status" value="1"/>
</dbReference>
<dbReference type="AlphaFoldDB" id="A0A1Q8QES8"/>